<organism evidence="1 2">
    <name type="scientific">Cercophora scortea</name>
    <dbReference type="NCBI Taxonomy" id="314031"/>
    <lineage>
        <taxon>Eukaryota</taxon>
        <taxon>Fungi</taxon>
        <taxon>Dikarya</taxon>
        <taxon>Ascomycota</taxon>
        <taxon>Pezizomycotina</taxon>
        <taxon>Sordariomycetes</taxon>
        <taxon>Sordariomycetidae</taxon>
        <taxon>Sordariales</taxon>
        <taxon>Lasiosphaeriaceae</taxon>
        <taxon>Cercophora</taxon>
    </lineage>
</organism>
<proteinExistence type="predicted"/>
<name>A0AAE0IZF7_9PEZI</name>
<accession>A0AAE0IZF7</accession>
<dbReference type="InterPro" id="IPR014710">
    <property type="entry name" value="RmlC-like_jellyroll"/>
</dbReference>
<dbReference type="Gene3D" id="2.60.120.10">
    <property type="entry name" value="Jelly Rolls"/>
    <property type="match status" value="1"/>
</dbReference>
<dbReference type="Proteomes" id="UP001286456">
    <property type="component" value="Unassembled WGS sequence"/>
</dbReference>
<sequence length="207" mass="23105">MATPNMISRPPPTSITYDLTTPNHTTITLPRGSAWASGLHWHETHTEYLRVLCGTICVRLGDETLEISASSPEIKIDKYTWHEWARASVGGDEDVVVAERTEPADGQKGDFFRELNGVILSASSSSGVARGLLTRVVGVWMWWRLLVVFHRRDNFPVLLGVRGLAGRWGVTAVGSVGDSLLWWMEVWWSRLVLRVAAAVAWVVDIWV</sequence>
<evidence type="ECO:0000313" key="2">
    <source>
        <dbReference type="Proteomes" id="UP001286456"/>
    </source>
</evidence>
<dbReference type="AlphaFoldDB" id="A0AAE0IZF7"/>
<reference evidence="1" key="2">
    <citation type="submission" date="2023-06" db="EMBL/GenBank/DDBJ databases">
        <authorList>
            <consortium name="Lawrence Berkeley National Laboratory"/>
            <person name="Haridas S."/>
            <person name="Hensen N."/>
            <person name="Bonometti L."/>
            <person name="Westerberg I."/>
            <person name="Brannstrom I.O."/>
            <person name="Guillou S."/>
            <person name="Cros-Aarteil S."/>
            <person name="Calhoun S."/>
            <person name="Kuo A."/>
            <person name="Mondo S."/>
            <person name="Pangilinan J."/>
            <person name="Riley R."/>
            <person name="Labutti K."/>
            <person name="Andreopoulos B."/>
            <person name="Lipzen A."/>
            <person name="Chen C."/>
            <person name="Yanf M."/>
            <person name="Daum C."/>
            <person name="Ng V."/>
            <person name="Clum A."/>
            <person name="Steindorff A."/>
            <person name="Ohm R."/>
            <person name="Martin F."/>
            <person name="Silar P."/>
            <person name="Natvig D."/>
            <person name="Lalanne C."/>
            <person name="Gautier V."/>
            <person name="Ament-Velasquez S.L."/>
            <person name="Kruys A."/>
            <person name="Hutchinson M.I."/>
            <person name="Powell A.J."/>
            <person name="Barry K."/>
            <person name="Miller A.N."/>
            <person name="Grigoriev I.V."/>
            <person name="Debuchy R."/>
            <person name="Gladieux P."/>
            <person name="Thoren M.H."/>
            <person name="Johannesson H."/>
        </authorList>
    </citation>
    <scope>NUCLEOTIDE SEQUENCE</scope>
    <source>
        <strain evidence="1">SMH4131-1</strain>
    </source>
</reference>
<protein>
    <submittedName>
        <fullName evidence="1">Uncharacterized protein</fullName>
    </submittedName>
</protein>
<dbReference type="EMBL" id="JAUEPO010000002">
    <property type="protein sequence ID" value="KAK3334133.1"/>
    <property type="molecule type" value="Genomic_DNA"/>
</dbReference>
<gene>
    <name evidence="1" type="ORF">B0T19DRAFT_440826</name>
</gene>
<comment type="caution">
    <text evidence="1">The sequence shown here is derived from an EMBL/GenBank/DDBJ whole genome shotgun (WGS) entry which is preliminary data.</text>
</comment>
<keyword evidence="2" id="KW-1185">Reference proteome</keyword>
<dbReference type="SUPFAM" id="SSF51182">
    <property type="entry name" value="RmlC-like cupins"/>
    <property type="match status" value="1"/>
</dbReference>
<dbReference type="InterPro" id="IPR011051">
    <property type="entry name" value="RmlC_Cupin_sf"/>
</dbReference>
<evidence type="ECO:0000313" key="1">
    <source>
        <dbReference type="EMBL" id="KAK3334133.1"/>
    </source>
</evidence>
<reference evidence="1" key="1">
    <citation type="journal article" date="2023" name="Mol. Phylogenet. Evol.">
        <title>Genome-scale phylogeny and comparative genomics of the fungal order Sordariales.</title>
        <authorList>
            <person name="Hensen N."/>
            <person name="Bonometti L."/>
            <person name="Westerberg I."/>
            <person name="Brannstrom I.O."/>
            <person name="Guillou S."/>
            <person name="Cros-Aarteil S."/>
            <person name="Calhoun S."/>
            <person name="Haridas S."/>
            <person name="Kuo A."/>
            <person name="Mondo S."/>
            <person name="Pangilinan J."/>
            <person name="Riley R."/>
            <person name="LaButti K."/>
            <person name="Andreopoulos B."/>
            <person name="Lipzen A."/>
            <person name="Chen C."/>
            <person name="Yan M."/>
            <person name="Daum C."/>
            <person name="Ng V."/>
            <person name="Clum A."/>
            <person name="Steindorff A."/>
            <person name="Ohm R.A."/>
            <person name="Martin F."/>
            <person name="Silar P."/>
            <person name="Natvig D.O."/>
            <person name="Lalanne C."/>
            <person name="Gautier V."/>
            <person name="Ament-Velasquez S.L."/>
            <person name="Kruys A."/>
            <person name="Hutchinson M.I."/>
            <person name="Powell A.J."/>
            <person name="Barry K."/>
            <person name="Miller A.N."/>
            <person name="Grigoriev I.V."/>
            <person name="Debuchy R."/>
            <person name="Gladieux P."/>
            <person name="Hiltunen Thoren M."/>
            <person name="Johannesson H."/>
        </authorList>
    </citation>
    <scope>NUCLEOTIDE SEQUENCE</scope>
    <source>
        <strain evidence="1">SMH4131-1</strain>
    </source>
</reference>